<evidence type="ECO:0000259" key="7">
    <source>
        <dbReference type="PROSITE" id="PS50011"/>
    </source>
</evidence>
<feature type="domain" description="Protein kinase" evidence="7">
    <location>
        <begin position="108"/>
        <end position="380"/>
    </location>
</feature>
<protein>
    <submittedName>
        <fullName evidence="8">Serine/threonine-protein kinase</fullName>
        <ecNumber evidence="8">2.7.11.1</ecNumber>
    </submittedName>
</protein>
<evidence type="ECO:0000313" key="8">
    <source>
        <dbReference type="EMBL" id="MDM4014645.1"/>
    </source>
</evidence>
<evidence type="ECO:0000256" key="1">
    <source>
        <dbReference type="ARBA" id="ARBA00022679"/>
    </source>
</evidence>
<dbReference type="PROSITE" id="PS50011">
    <property type="entry name" value="PROTEIN_KINASE_DOM"/>
    <property type="match status" value="1"/>
</dbReference>
<proteinExistence type="predicted"/>
<dbReference type="PANTHER" id="PTHR43289:SF6">
    <property type="entry name" value="SERINE_THREONINE-PROTEIN KINASE NEKL-3"/>
    <property type="match status" value="1"/>
</dbReference>
<comment type="caution">
    <text evidence="8">The sequence shown here is derived from an EMBL/GenBank/DDBJ whole genome shotgun (WGS) entry which is preliminary data.</text>
</comment>
<evidence type="ECO:0000313" key="9">
    <source>
        <dbReference type="Proteomes" id="UP001239462"/>
    </source>
</evidence>
<dbReference type="SMART" id="SM00220">
    <property type="entry name" value="S_TKc"/>
    <property type="match status" value="1"/>
</dbReference>
<evidence type="ECO:0000256" key="5">
    <source>
        <dbReference type="SAM" id="MobiDB-lite"/>
    </source>
</evidence>
<sequence>MNNEAIKAIADLSVSLETLRAFAKGQLDEEQEQHVLDLLEEHPELAAQVAAISVDSVVAKMRDHSKLASEKSLSSQLAEENLGETEMIGGPIEVDSKIQLELKGLTDFKIIKEIGRGGMGVIFLAQHILTGREEVLKVLNERLVVNREARKRFEQEIKCIAATNHESIVRCYTVKQLRDTVVLCMEYVPGKNLHQVIAANGPLPIHVACAITIKICLGLQHAMQHGLIHRDIKPSNIMLSKQNGRIQAKILDFGLARLTTSNAESTGDSVDGLTDDGVLLGTLEYIAPEQCRDAASADIRSDIYSLGCTVYHMIVGHPPFSGSTGELVLAHSQMIPPTIDRIRPEVPKGLSDVVEKMLHKDPSDRYATPTQVAEALKPFARRGIATEKHSSQEDPESKINDNRIESGNEAEPPVADAVAESAKAFLNHSSARRRLAGALAVMLIGGLMILGMNFTLAGNAGRITISDLPKNAVVQVDGQTVPVDRSGTTGTIIVKQGEREIAVTVTGTKLLETRINIRRGVEETLQVDIKEQRRSQAGPANSIDLQESARLPELFNEFAELSTFNRLLIDERGISEDRLLENFETNGIDYAIDQDAGTVRFSGRQDSGSFLSTKRKDLRNFHLRVQIKIDSSNNASLWNQHFVLRANRIGEDKVGWRAMLGGHRPHAGVMHQVAPFGLMGILVKPFPGYPDGNIGVPYFAENRLNFFQVAPEQCMTRDEFHVVEYIVYGRSIEVFLDGRFVCSATDSRDRVDRGGIILMKAESAIDFFREFSILELGDDSTAERYAKAMALALAGN</sequence>
<keyword evidence="6" id="KW-0472">Membrane</keyword>
<dbReference type="Gene3D" id="2.60.120.560">
    <property type="entry name" value="Exo-inulinase, domain 1"/>
    <property type="match status" value="1"/>
</dbReference>
<dbReference type="EC" id="2.7.11.1" evidence="8"/>
<keyword evidence="1 8" id="KW-0808">Transferase</keyword>
<keyword evidence="4" id="KW-0067">ATP-binding</keyword>
<accession>A0ABT7PDS9</accession>
<name>A0ABT7PDS9_9BACT</name>
<reference evidence="8 9" key="1">
    <citation type="submission" date="2023-06" db="EMBL/GenBank/DDBJ databases">
        <title>Roseiconus lacunae JC819 isolated from Gulf of Mannar region, Tamil Nadu.</title>
        <authorList>
            <person name="Pk S."/>
            <person name="Ch S."/>
            <person name="Ch V.R."/>
        </authorList>
    </citation>
    <scope>NUCLEOTIDE SEQUENCE [LARGE SCALE GENOMIC DNA]</scope>
    <source>
        <strain evidence="8 9">JC819</strain>
    </source>
</reference>
<dbReference type="RefSeq" id="WP_289162329.1">
    <property type="nucleotide sequence ID" value="NZ_JASZZN010000003.1"/>
</dbReference>
<evidence type="ECO:0000256" key="4">
    <source>
        <dbReference type="ARBA" id="ARBA00022840"/>
    </source>
</evidence>
<dbReference type="Pfam" id="PF00069">
    <property type="entry name" value="Pkinase"/>
    <property type="match status" value="1"/>
</dbReference>
<dbReference type="CDD" id="cd14014">
    <property type="entry name" value="STKc_PknB_like"/>
    <property type="match status" value="1"/>
</dbReference>
<keyword evidence="6" id="KW-0812">Transmembrane</keyword>
<dbReference type="PROSITE" id="PS00108">
    <property type="entry name" value="PROTEIN_KINASE_ST"/>
    <property type="match status" value="1"/>
</dbReference>
<evidence type="ECO:0000256" key="6">
    <source>
        <dbReference type="SAM" id="Phobius"/>
    </source>
</evidence>
<dbReference type="Gene3D" id="1.10.510.10">
    <property type="entry name" value="Transferase(Phosphotransferase) domain 1"/>
    <property type="match status" value="1"/>
</dbReference>
<dbReference type="SUPFAM" id="SSF56112">
    <property type="entry name" value="Protein kinase-like (PK-like)"/>
    <property type="match status" value="1"/>
</dbReference>
<dbReference type="InterPro" id="IPR011009">
    <property type="entry name" value="Kinase-like_dom_sf"/>
</dbReference>
<feature type="transmembrane region" description="Helical" evidence="6">
    <location>
        <begin position="435"/>
        <end position="456"/>
    </location>
</feature>
<feature type="region of interest" description="Disordered" evidence="5">
    <location>
        <begin position="386"/>
        <end position="414"/>
    </location>
</feature>
<dbReference type="GO" id="GO:0004674">
    <property type="term" value="F:protein serine/threonine kinase activity"/>
    <property type="evidence" value="ECO:0007669"/>
    <property type="project" value="UniProtKB-EC"/>
</dbReference>
<dbReference type="Gene3D" id="3.30.200.20">
    <property type="entry name" value="Phosphorylase Kinase, domain 1"/>
    <property type="match status" value="1"/>
</dbReference>
<dbReference type="InterPro" id="IPR008271">
    <property type="entry name" value="Ser/Thr_kinase_AS"/>
</dbReference>
<dbReference type="EMBL" id="JASZZN010000003">
    <property type="protein sequence ID" value="MDM4014645.1"/>
    <property type="molecule type" value="Genomic_DNA"/>
</dbReference>
<keyword evidence="3 8" id="KW-0418">Kinase</keyword>
<feature type="compositionally biased region" description="Basic and acidic residues" evidence="5">
    <location>
        <begin position="386"/>
        <end position="406"/>
    </location>
</feature>
<evidence type="ECO:0000256" key="2">
    <source>
        <dbReference type="ARBA" id="ARBA00022741"/>
    </source>
</evidence>
<keyword evidence="2" id="KW-0547">Nucleotide-binding</keyword>
<keyword evidence="6" id="KW-1133">Transmembrane helix</keyword>
<keyword evidence="9" id="KW-1185">Reference proteome</keyword>
<dbReference type="Proteomes" id="UP001239462">
    <property type="component" value="Unassembled WGS sequence"/>
</dbReference>
<evidence type="ECO:0000256" key="3">
    <source>
        <dbReference type="ARBA" id="ARBA00022777"/>
    </source>
</evidence>
<gene>
    <name evidence="8" type="ORF">QTN89_04325</name>
</gene>
<dbReference type="InterPro" id="IPR000719">
    <property type="entry name" value="Prot_kinase_dom"/>
</dbReference>
<dbReference type="PANTHER" id="PTHR43289">
    <property type="entry name" value="MITOGEN-ACTIVATED PROTEIN KINASE KINASE KINASE 20-RELATED"/>
    <property type="match status" value="1"/>
</dbReference>
<organism evidence="8 9">
    <name type="scientific">Roseiconus lacunae</name>
    <dbReference type="NCBI Taxonomy" id="2605694"/>
    <lineage>
        <taxon>Bacteria</taxon>
        <taxon>Pseudomonadati</taxon>
        <taxon>Planctomycetota</taxon>
        <taxon>Planctomycetia</taxon>
        <taxon>Pirellulales</taxon>
        <taxon>Pirellulaceae</taxon>
        <taxon>Roseiconus</taxon>
    </lineage>
</organism>